<gene>
    <name evidence="8" type="ORF">PQU92_16250</name>
</gene>
<name>A0ABT5HXP2_9CAUL</name>
<keyword evidence="4" id="KW-0067">ATP-binding</keyword>
<evidence type="ECO:0000259" key="7">
    <source>
        <dbReference type="Pfam" id="PF03738"/>
    </source>
</evidence>
<feature type="region of interest" description="Disordered" evidence="6">
    <location>
        <begin position="380"/>
        <end position="403"/>
    </location>
</feature>
<keyword evidence="2" id="KW-0479">Metal-binding</keyword>
<sequence length="403" mass="45038">MPRRPGWEACVEAEGMLWHTTGGVPYWNEGVAYRFTAADIDAIDEATAACHRMALGAIEAIIAAKALPAYGYDADAIRLIEHSWQTRERDIYGRIDFAYDGSGPPKMLEYNADTPTSLLEAAVVQWSWLTDTHGPDATHQYNDLHNALVARMRTLKRERDDGLLGARQRTAPLHVSCVFPHDEDTGTVAYIESVAREAGIEVVFVPIDSIGFSPADGGTFVDEADQPIRLLFKLYPWDWLLADDYGVHLTDAVLKSRIRLFEPAWKMLMANKLLMVRMREMYPDSPYLLDTFRSDQPFRAASRAFVRKPALGREGQNVELFAPGEATATEQTDGNYADNVFVYQAFADLFRDEASGTYALVGSWVIDGEPQGMGIRESDRAITDDRSRFVPHSFDPPLTSSSE</sequence>
<dbReference type="SUPFAM" id="SSF52440">
    <property type="entry name" value="PreATP-grasp domain"/>
    <property type="match status" value="1"/>
</dbReference>
<organism evidence="8 9">
    <name type="scientific">Asticcacaulis aquaticus</name>
    <dbReference type="NCBI Taxonomy" id="2984212"/>
    <lineage>
        <taxon>Bacteria</taxon>
        <taxon>Pseudomonadati</taxon>
        <taxon>Pseudomonadota</taxon>
        <taxon>Alphaproteobacteria</taxon>
        <taxon>Caulobacterales</taxon>
        <taxon>Caulobacteraceae</taxon>
        <taxon>Asticcacaulis</taxon>
    </lineage>
</organism>
<dbReference type="Proteomes" id="UP001214854">
    <property type="component" value="Unassembled WGS sequence"/>
</dbReference>
<evidence type="ECO:0000256" key="4">
    <source>
        <dbReference type="ARBA" id="ARBA00022840"/>
    </source>
</evidence>
<dbReference type="RefSeq" id="WP_272749309.1">
    <property type="nucleotide sequence ID" value="NZ_JAQQKX010000016.1"/>
</dbReference>
<evidence type="ECO:0000313" key="9">
    <source>
        <dbReference type="Proteomes" id="UP001214854"/>
    </source>
</evidence>
<dbReference type="EMBL" id="JAQQKX010000016">
    <property type="protein sequence ID" value="MDC7684837.1"/>
    <property type="molecule type" value="Genomic_DNA"/>
</dbReference>
<accession>A0ABT5HXP2</accession>
<comment type="caution">
    <text evidence="8">The sequence shown here is derived from an EMBL/GenBank/DDBJ whole genome shotgun (WGS) entry which is preliminary data.</text>
</comment>
<reference evidence="8 9" key="1">
    <citation type="submission" date="2023-01" db="EMBL/GenBank/DDBJ databases">
        <title>Novel species of the genus Asticcacaulis isolated from rivers.</title>
        <authorList>
            <person name="Lu H."/>
        </authorList>
    </citation>
    <scope>NUCLEOTIDE SEQUENCE [LARGE SCALE GENOMIC DNA]</scope>
    <source>
        <strain evidence="8 9">BYS171W</strain>
    </source>
</reference>
<keyword evidence="3" id="KW-0547">Nucleotide-binding</keyword>
<dbReference type="Gene3D" id="3.30.1490.330">
    <property type="match status" value="1"/>
</dbReference>
<keyword evidence="9" id="KW-1185">Reference proteome</keyword>
<keyword evidence="5" id="KW-0460">Magnesium</keyword>
<dbReference type="Pfam" id="PF03738">
    <property type="entry name" value="GSP_synth"/>
    <property type="match status" value="1"/>
</dbReference>
<evidence type="ECO:0000313" key="8">
    <source>
        <dbReference type="EMBL" id="MDC7684837.1"/>
    </source>
</evidence>
<evidence type="ECO:0000256" key="1">
    <source>
        <dbReference type="ARBA" id="ARBA00022598"/>
    </source>
</evidence>
<evidence type="ECO:0000256" key="2">
    <source>
        <dbReference type="ARBA" id="ARBA00022723"/>
    </source>
</evidence>
<feature type="domain" description="Glutathionylspermidine synthase pre-ATP-grasp-like" evidence="7">
    <location>
        <begin position="7"/>
        <end position="393"/>
    </location>
</feature>
<evidence type="ECO:0000256" key="3">
    <source>
        <dbReference type="ARBA" id="ARBA00022741"/>
    </source>
</evidence>
<proteinExistence type="predicted"/>
<dbReference type="InterPro" id="IPR005494">
    <property type="entry name" value="GSPS_pre-ATP-grasp-like_dom"/>
</dbReference>
<dbReference type="InterPro" id="IPR016185">
    <property type="entry name" value="PreATP-grasp_dom_sf"/>
</dbReference>
<evidence type="ECO:0000256" key="6">
    <source>
        <dbReference type="SAM" id="MobiDB-lite"/>
    </source>
</evidence>
<dbReference type="SUPFAM" id="SSF56059">
    <property type="entry name" value="Glutathione synthetase ATP-binding domain-like"/>
    <property type="match status" value="1"/>
</dbReference>
<keyword evidence="1" id="KW-0436">Ligase</keyword>
<protein>
    <submittedName>
        <fullName evidence="8">Glutathionylspermidine synthase family protein</fullName>
    </submittedName>
</protein>
<evidence type="ECO:0000256" key="5">
    <source>
        <dbReference type="ARBA" id="ARBA00022842"/>
    </source>
</evidence>